<sequence length="118" mass="13397">MKHRPYNCFIYSPEFTVEQRQEFPEIDPSKFKESAEAFSQLMADGSLMLDELSQSDELAFEVMEAAQVNDINRVQELLQATGVTHDLDVEFTPSGITLRMRTSANAGNCCVLTMLLKW</sequence>
<name>A0A511W912_9BACI</name>
<dbReference type="OrthoDB" id="2615349at2"/>
<dbReference type="InterPro" id="IPR058870">
    <property type="entry name" value="YuzC"/>
</dbReference>
<dbReference type="RefSeq" id="WP_146816113.1">
    <property type="nucleotide sequence ID" value="NZ_BJYA01000011.1"/>
</dbReference>
<dbReference type="EMBL" id="BJYA01000011">
    <property type="protein sequence ID" value="GEN45832.1"/>
    <property type="molecule type" value="Genomic_DNA"/>
</dbReference>
<reference evidence="1 2" key="1">
    <citation type="submission" date="2019-07" db="EMBL/GenBank/DDBJ databases">
        <title>Whole genome shotgun sequence of Alkalibacillus haloalkaliphilus NBRC 103110.</title>
        <authorList>
            <person name="Hosoyama A."/>
            <person name="Uohara A."/>
            <person name="Ohji S."/>
            <person name="Ichikawa N."/>
        </authorList>
    </citation>
    <scope>NUCLEOTIDE SEQUENCE [LARGE SCALE GENOMIC DNA]</scope>
    <source>
        <strain evidence="1 2">NBRC 103110</strain>
    </source>
</reference>
<keyword evidence="2" id="KW-1185">Reference proteome</keyword>
<organism evidence="1 2">
    <name type="scientific">Alkalibacillus haloalkaliphilus</name>
    <dbReference type="NCBI Taxonomy" id="94136"/>
    <lineage>
        <taxon>Bacteria</taxon>
        <taxon>Bacillati</taxon>
        <taxon>Bacillota</taxon>
        <taxon>Bacilli</taxon>
        <taxon>Bacillales</taxon>
        <taxon>Bacillaceae</taxon>
        <taxon>Alkalibacillus</taxon>
    </lineage>
</organism>
<comment type="caution">
    <text evidence="1">The sequence shown here is derived from an EMBL/GenBank/DDBJ whole genome shotgun (WGS) entry which is preliminary data.</text>
</comment>
<dbReference type="Pfam" id="PF26344">
    <property type="entry name" value="YuzC"/>
    <property type="match status" value="1"/>
</dbReference>
<gene>
    <name evidence="1" type="ORF">AHA02nite_16080</name>
</gene>
<dbReference type="AlphaFoldDB" id="A0A511W912"/>
<evidence type="ECO:0000313" key="1">
    <source>
        <dbReference type="EMBL" id="GEN45832.1"/>
    </source>
</evidence>
<dbReference type="Proteomes" id="UP000321440">
    <property type="component" value="Unassembled WGS sequence"/>
</dbReference>
<accession>A0A511W912</accession>
<proteinExistence type="predicted"/>
<protein>
    <submittedName>
        <fullName evidence="1">Uncharacterized protein</fullName>
    </submittedName>
</protein>
<evidence type="ECO:0000313" key="2">
    <source>
        <dbReference type="Proteomes" id="UP000321440"/>
    </source>
</evidence>